<dbReference type="EMBL" id="JANBPY010000230">
    <property type="protein sequence ID" value="KAJ1968107.1"/>
    <property type="molecule type" value="Genomic_DNA"/>
</dbReference>
<comment type="caution">
    <text evidence="2">The sequence shown here is derived from an EMBL/GenBank/DDBJ whole genome shotgun (WGS) entry which is preliminary data.</text>
</comment>
<feature type="region of interest" description="Disordered" evidence="1">
    <location>
        <begin position="1"/>
        <end position="43"/>
    </location>
</feature>
<feature type="compositionally biased region" description="Polar residues" evidence="1">
    <location>
        <begin position="116"/>
        <end position="130"/>
    </location>
</feature>
<feature type="compositionally biased region" description="Acidic residues" evidence="1">
    <location>
        <begin position="76"/>
        <end position="98"/>
    </location>
</feature>
<reference evidence="2" key="1">
    <citation type="submission" date="2022-07" db="EMBL/GenBank/DDBJ databases">
        <title>Phylogenomic reconstructions and comparative analyses of Kickxellomycotina fungi.</title>
        <authorList>
            <person name="Reynolds N.K."/>
            <person name="Stajich J.E."/>
            <person name="Barry K."/>
            <person name="Grigoriev I.V."/>
            <person name="Crous P."/>
            <person name="Smith M.E."/>
        </authorList>
    </citation>
    <scope>NUCLEOTIDE SEQUENCE</scope>
    <source>
        <strain evidence="2">RSA 1196</strain>
    </source>
</reference>
<protein>
    <submittedName>
        <fullName evidence="2">Uncharacterized protein</fullName>
    </submittedName>
</protein>
<dbReference type="Proteomes" id="UP001150925">
    <property type="component" value="Unassembled WGS sequence"/>
</dbReference>
<evidence type="ECO:0000313" key="3">
    <source>
        <dbReference type="Proteomes" id="UP001150925"/>
    </source>
</evidence>
<dbReference type="AlphaFoldDB" id="A0A9W8ATJ3"/>
<feature type="non-terminal residue" evidence="2">
    <location>
        <position position="241"/>
    </location>
</feature>
<organism evidence="2 3">
    <name type="scientific">Dispira parvispora</name>
    <dbReference type="NCBI Taxonomy" id="1520584"/>
    <lineage>
        <taxon>Eukaryota</taxon>
        <taxon>Fungi</taxon>
        <taxon>Fungi incertae sedis</taxon>
        <taxon>Zoopagomycota</taxon>
        <taxon>Kickxellomycotina</taxon>
        <taxon>Dimargaritomycetes</taxon>
        <taxon>Dimargaritales</taxon>
        <taxon>Dimargaritaceae</taxon>
        <taxon>Dispira</taxon>
    </lineage>
</organism>
<feature type="compositionally biased region" description="Acidic residues" evidence="1">
    <location>
        <begin position="195"/>
        <end position="206"/>
    </location>
</feature>
<feature type="region of interest" description="Disordered" evidence="1">
    <location>
        <begin position="56"/>
        <end position="154"/>
    </location>
</feature>
<feature type="compositionally biased region" description="Basic and acidic residues" evidence="1">
    <location>
        <begin position="25"/>
        <end position="37"/>
    </location>
</feature>
<feature type="region of interest" description="Disordered" evidence="1">
    <location>
        <begin position="172"/>
        <end position="241"/>
    </location>
</feature>
<gene>
    <name evidence="2" type="ORF">IWQ62_001443</name>
</gene>
<evidence type="ECO:0000256" key="1">
    <source>
        <dbReference type="SAM" id="MobiDB-lite"/>
    </source>
</evidence>
<accession>A0A9W8ATJ3</accession>
<name>A0A9W8ATJ3_9FUNG</name>
<feature type="compositionally biased region" description="Basic residues" evidence="1">
    <location>
        <begin position="1"/>
        <end position="18"/>
    </location>
</feature>
<keyword evidence="3" id="KW-1185">Reference proteome</keyword>
<feature type="compositionally biased region" description="Basic and acidic residues" evidence="1">
    <location>
        <begin position="232"/>
        <end position="241"/>
    </location>
</feature>
<evidence type="ECO:0000313" key="2">
    <source>
        <dbReference type="EMBL" id="KAJ1968107.1"/>
    </source>
</evidence>
<sequence>MAYKGRKGNGKKIPRKHAGPFGNKSRTDHGKEPREPSPENYLDVFEESEDDALKAERRRKSHFDEVDNYELQQDVIDSEDDEEIDSDEAFGEGEEEEYSTFRFAGSRAKGKPSVRASGSQTKSVRFSTTLESSESEEEKIEASDEEDDESDGDYITALDLLDGEGDKDAASYRHLLGLDDSDEESASNDAPYAADSEEDNDQSDQSDNDKDDKLSTLVESLTKNRAGQRRAALTERSEAYD</sequence>
<proteinExistence type="predicted"/>
<feature type="compositionally biased region" description="Acidic residues" evidence="1">
    <location>
        <begin position="133"/>
        <end position="152"/>
    </location>
</feature>